<evidence type="ECO:0000256" key="6">
    <source>
        <dbReference type="ARBA" id="ARBA00023284"/>
    </source>
</evidence>
<proteinExistence type="inferred from homology"/>
<dbReference type="PANTHER" id="PTHR35272">
    <property type="entry name" value="THIOL:DISULFIDE INTERCHANGE PROTEIN DSBC-RELATED"/>
    <property type="match status" value="1"/>
</dbReference>
<keyword evidence="6" id="KW-0676">Redox-active center</keyword>
<dbReference type="InterPro" id="IPR051470">
    <property type="entry name" value="Thiol:disulfide_interchange"/>
</dbReference>
<organism evidence="9 10">
    <name type="scientific">Campylobacter subantarcticus</name>
    <dbReference type="NCBI Taxonomy" id="497724"/>
    <lineage>
        <taxon>Bacteria</taxon>
        <taxon>Pseudomonadati</taxon>
        <taxon>Campylobacterota</taxon>
        <taxon>Epsilonproteobacteria</taxon>
        <taxon>Campylobacterales</taxon>
        <taxon>Campylobacteraceae</taxon>
        <taxon>Campylobacter</taxon>
    </lineage>
</organism>
<dbReference type="Proteomes" id="UP000364097">
    <property type="component" value="Unassembled WGS sequence"/>
</dbReference>
<comment type="caution">
    <text evidence="9">The sequence shown here is derived from an EMBL/GenBank/DDBJ whole genome shotgun (WGS) entry which is preliminary data.</text>
</comment>
<reference evidence="9" key="1">
    <citation type="submission" date="2019-08" db="EMBL/GenBank/DDBJ databases">
        <title>Rapid identification of Enteric Bacteria from Whole Genome Sequences (WGS) using Average Nucleotide Identity (ANI).</title>
        <authorList>
            <person name="Lane C."/>
        </authorList>
    </citation>
    <scope>NUCLEOTIDE SEQUENCE [LARGE SCALE GENOMIC DNA]</scope>
    <source>
        <strain evidence="9">2010D-8461</strain>
    </source>
</reference>
<sequence length="253" mass="29236">MKKTLLVLASLGVFLNAQTLIEQQEESLVKGMLPSTKIEKVERSQVDGFYKAYLSNGNIFYLNPFKRVIFIGELYTTTGVSLTANDMQEWKSQLDNKLLKNTKIQELTQYAKKVKHGKGSNRYEFVIFTDPECPFCLRTEEFFEKENVDLYVNFYPLSFHPNAKKWSEQILSSKDIKTAMKELRENKKDLDVSVSTEAKNTLENMMKLGEKLNIQGTPKLFVIDKKENKIVESIDGANIKKFQDYLAKDKNEK</sequence>
<comment type="subcellular location">
    <subcellularLocation>
        <location evidence="1">Periplasm</location>
    </subcellularLocation>
</comment>
<dbReference type="InterPro" id="IPR018950">
    <property type="entry name" value="DiS-bond_isomerase_DsbC/G_N"/>
</dbReference>
<evidence type="ECO:0000313" key="10">
    <source>
        <dbReference type="Proteomes" id="UP000364097"/>
    </source>
</evidence>
<evidence type="ECO:0000256" key="5">
    <source>
        <dbReference type="ARBA" id="ARBA00023157"/>
    </source>
</evidence>
<dbReference type="CDD" id="cd03020">
    <property type="entry name" value="DsbA_DsbC_DsbG"/>
    <property type="match status" value="1"/>
</dbReference>
<accession>A0ABW9N352</accession>
<gene>
    <name evidence="9" type="ORF">A0Z09_001090</name>
</gene>
<dbReference type="SUPFAM" id="SSF54423">
    <property type="entry name" value="DsbC/DsbG N-terminal domain-like"/>
    <property type="match status" value="1"/>
</dbReference>
<dbReference type="InterPro" id="IPR009094">
    <property type="entry name" value="DiS-bond_isomerase_DsbC/G_N_sf"/>
</dbReference>
<evidence type="ECO:0000259" key="7">
    <source>
        <dbReference type="Pfam" id="PF10411"/>
    </source>
</evidence>
<dbReference type="Pfam" id="PF13098">
    <property type="entry name" value="Thioredoxin_2"/>
    <property type="match status" value="1"/>
</dbReference>
<keyword evidence="4" id="KW-0574">Periplasm</keyword>
<feature type="domain" description="Thioredoxin-like fold" evidence="8">
    <location>
        <begin position="118"/>
        <end position="238"/>
    </location>
</feature>
<evidence type="ECO:0000256" key="4">
    <source>
        <dbReference type="ARBA" id="ARBA00022764"/>
    </source>
</evidence>
<keyword evidence="5" id="KW-1015">Disulfide bond</keyword>
<dbReference type="InterPro" id="IPR033954">
    <property type="entry name" value="DiS-bond_Isoase_DsbC/G"/>
</dbReference>
<evidence type="ECO:0000256" key="3">
    <source>
        <dbReference type="ARBA" id="ARBA00022729"/>
    </source>
</evidence>
<dbReference type="RefSeq" id="WP_043019587.1">
    <property type="nucleotide sequence ID" value="NZ_AACKMW020000009.1"/>
</dbReference>
<dbReference type="InterPro" id="IPR012336">
    <property type="entry name" value="Thioredoxin-like_fold"/>
</dbReference>
<dbReference type="Gene3D" id="3.10.450.70">
    <property type="entry name" value="Disulphide bond isomerase, DsbC/G, N-terminal"/>
    <property type="match status" value="1"/>
</dbReference>
<evidence type="ECO:0000259" key="8">
    <source>
        <dbReference type="Pfam" id="PF13098"/>
    </source>
</evidence>
<dbReference type="Gene3D" id="3.40.30.10">
    <property type="entry name" value="Glutaredoxin"/>
    <property type="match status" value="1"/>
</dbReference>
<protein>
    <submittedName>
        <fullName evidence="9">Thiol:disulfide interchange protein</fullName>
    </submittedName>
</protein>
<dbReference type="EMBL" id="AACKMW020000009">
    <property type="protein sequence ID" value="MPB98668.1"/>
    <property type="molecule type" value="Genomic_DNA"/>
</dbReference>
<dbReference type="PANTHER" id="PTHR35272:SF3">
    <property type="entry name" value="THIOL:DISULFIDE INTERCHANGE PROTEIN DSBC"/>
    <property type="match status" value="1"/>
</dbReference>
<comment type="similarity">
    <text evidence="2">Belongs to the thioredoxin family. DsbC subfamily.</text>
</comment>
<keyword evidence="10" id="KW-1185">Reference proteome</keyword>
<dbReference type="Pfam" id="PF10411">
    <property type="entry name" value="DsbC_N"/>
    <property type="match status" value="1"/>
</dbReference>
<keyword evidence="3" id="KW-0732">Signal</keyword>
<dbReference type="SUPFAM" id="SSF52833">
    <property type="entry name" value="Thioredoxin-like"/>
    <property type="match status" value="1"/>
</dbReference>
<evidence type="ECO:0000256" key="2">
    <source>
        <dbReference type="ARBA" id="ARBA00009813"/>
    </source>
</evidence>
<dbReference type="InterPro" id="IPR036249">
    <property type="entry name" value="Thioredoxin-like_sf"/>
</dbReference>
<feature type="domain" description="Disulphide bond isomerase DsbC/G N-terminal" evidence="7">
    <location>
        <begin position="29"/>
        <end position="84"/>
    </location>
</feature>
<name>A0ABW9N352_9BACT</name>
<evidence type="ECO:0000313" key="9">
    <source>
        <dbReference type="EMBL" id="MPB98668.1"/>
    </source>
</evidence>
<evidence type="ECO:0000256" key="1">
    <source>
        <dbReference type="ARBA" id="ARBA00004418"/>
    </source>
</evidence>